<dbReference type="RefSeq" id="XP_042596236.1">
    <property type="nucleotide sequence ID" value="XM_042740302.1"/>
</dbReference>
<dbReference type="InterPro" id="IPR039782">
    <property type="entry name" value="VPS13B"/>
</dbReference>
<accession>A0A9Q9X6R4</accession>
<name>A0A9Q9X6R4_CYPCA</name>
<feature type="region of interest" description="Disordered" evidence="1">
    <location>
        <begin position="232"/>
        <end position="254"/>
    </location>
</feature>
<dbReference type="PANTHER" id="PTHR12517">
    <property type="entry name" value="VACUOLAR PROTEIN SORTING-ASSOCIATED PROTEIN 13B"/>
    <property type="match status" value="1"/>
</dbReference>
<sequence>MYEQEVTRAASSQNQPSDTDLHHCYTHCYLKVFKLQAGLTVIDSEGVFQTLIPIIPSFSTALYGKQLRLPAYWGRKPSVPVCVCVFELLQMCVQATRAQVLLLQCMYRSWTHSVGGGACSSISDSLISHSYKTPGVCEGQKDQLVPLVQGPSDTTDLHTSRWLSGSRKPASLLSPDLLQISLQLPQQEHVHSPGETSQITQLRSNIGNMRVSVSKSFKPMHVFKPPVSMVMKKRREDEASVGSTPPTKQPSNQA</sequence>
<evidence type="ECO:0000256" key="1">
    <source>
        <dbReference type="SAM" id="MobiDB-lite"/>
    </source>
</evidence>
<reference evidence="2" key="1">
    <citation type="submission" date="2025-08" db="UniProtKB">
        <authorList>
            <consortium name="RefSeq"/>
        </authorList>
    </citation>
    <scope>IDENTIFICATION</scope>
    <source>
        <tissue evidence="2">Muscle</tissue>
    </source>
</reference>
<dbReference type="PANTHER" id="PTHR12517:SF0">
    <property type="entry name" value="INTERMEMBRANE LIPID TRANSFER PROTEIN VPS13B"/>
    <property type="match status" value="1"/>
</dbReference>
<feature type="compositionally biased region" description="Polar residues" evidence="1">
    <location>
        <begin position="241"/>
        <end position="254"/>
    </location>
</feature>
<dbReference type="KEGG" id="ccar:122139932"/>
<protein>
    <submittedName>
        <fullName evidence="2">Vacuolar protein sorting-associated protein 13B-like</fullName>
    </submittedName>
</protein>
<evidence type="ECO:0000313" key="2">
    <source>
        <dbReference type="RefSeq" id="XP_042596236.1"/>
    </source>
</evidence>
<gene>
    <name evidence="2" type="primary">LOC122139932</name>
</gene>
<dbReference type="Proteomes" id="UP001155660">
    <property type="component" value="Chromosome B16"/>
</dbReference>
<organism evidence="2">
    <name type="scientific">Cyprinus carpio</name>
    <name type="common">Common carp</name>
    <dbReference type="NCBI Taxonomy" id="7962"/>
    <lineage>
        <taxon>Eukaryota</taxon>
        <taxon>Metazoa</taxon>
        <taxon>Chordata</taxon>
        <taxon>Craniata</taxon>
        <taxon>Vertebrata</taxon>
        <taxon>Euteleostomi</taxon>
        <taxon>Actinopterygii</taxon>
        <taxon>Neopterygii</taxon>
        <taxon>Teleostei</taxon>
        <taxon>Ostariophysi</taxon>
        <taxon>Cypriniformes</taxon>
        <taxon>Cyprinidae</taxon>
        <taxon>Cyprininae</taxon>
        <taxon>Cyprinus</taxon>
    </lineage>
</organism>
<proteinExistence type="predicted"/>
<dbReference type="AlphaFoldDB" id="A0A9Q9X6R4"/>
<dbReference type="GeneID" id="122139932"/>
<dbReference type="OrthoDB" id="445152at2759"/>